<feature type="domain" description="Conserved hypothetical protein CHP02679 N terminus" evidence="2">
    <location>
        <begin position="36"/>
        <end position="247"/>
    </location>
</feature>
<dbReference type="STRING" id="665004.AC529_16900"/>
<evidence type="ECO:0008006" key="5">
    <source>
        <dbReference type="Google" id="ProtNLM"/>
    </source>
</evidence>
<dbReference type="EMBL" id="LGEM01000120">
    <property type="protein sequence ID" value="KUP95559.1"/>
    <property type="molecule type" value="Genomic_DNA"/>
</dbReference>
<dbReference type="Proteomes" id="UP000074382">
    <property type="component" value="Unassembled WGS sequence"/>
</dbReference>
<name>A0A147KE89_THECS</name>
<evidence type="ECO:0000313" key="4">
    <source>
        <dbReference type="Proteomes" id="UP000074382"/>
    </source>
</evidence>
<evidence type="ECO:0000313" key="3">
    <source>
        <dbReference type="EMBL" id="KUP95559.1"/>
    </source>
</evidence>
<dbReference type="InterPro" id="IPR013495">
    <property type="entry name" value="CHP02679"/>
</dbReference>
<dbReference type="RefSeq" id="WP_068755512.1">
    <property type="nucleotide sequence ID" value="NZ_KQ950181.1"/>
</dbReference>
<dbReference type="OrthoDB" id="8188786at2"/>
<dbReference type="NCBIfam" id="TIGR02679">
    <property type="entry name" value="TIGR02679 family protein"/>
    <property type="match status" value="1"/>
</dbReference>
<organism evidence="3 4">
    <name type="scientific">Thermobifida cellulosilytica TB100</name>
    <dbReference type="NCBI Taxonomy" id="665004"/>
    <lineage>
        <taxon>Bacteria</taxon>
        <taxon>Bacillati</taxon>
        <taxon>Actinomycetota</taxon>
        <taxon>Actinomycetes</taxon>
        <taxon>Streptosporangiales</taxon>
        <taxon>Nocardiopsidaceae</taxon>
        <taxon>Thermobifida</taxon>
    </lineage>
</organism>
<dbReference type="AlphaFoldDB" id="A0A147KE89"/>
<evidence type="ECO:0000259" key="2">
    <source>
        <dbReference type="Pfam" id="PF11796"/>
    </source>
</evidence>
<dbReference type="InterPro" id="IPR024466">
    <property type="entry name" value="CHP02679_N"/>
</dbReference>
<sequence>MTDGLPPQIRRHLDRPQLSRLWDLLHDRLRRNGLAVRGRLRVPETTPEEREALSLLMRRTLTAENVTVDLADLDARLRASAARRGLVDVVAELRGTITDRPRELRDQRDARQHLRESAQSSAARLGADPWVQQWLDELFRSGILGRLTPTEAADLVDRAVRVLEGIPALSGNGTGTVGRHELAERVTGTAHGLDDTSLLARTVQRALALALDLPLPADAAQRRWLWAEAGVSTDNVSSTVLTYGLRPAGPDWLARQLRERAEHHAETHLSLRDLRRLRWDFPGTDPVVYVCENPRIVEAAADHGCAAPVVCTSGNATTVVLTLLDALCAAGAVLHGRCDFDWPGVAMMNRLVTRYNVQPWRMRAGDYEEHVTRARQRRTPLNPLSGPAREADWDPELAAAMHSLGVAVHEESALDLLVSDLSG</sequence>
<comment type="caution">
    <text evidence="3">The sequence shown here is derived from an EMBL/GenBank/DDBJ whole genome shotgun (WGS) entry which is preliminary data.</text>
</comment>
<proteinExistence type="predicted"/>
<reference evidence="4" key="1">
    <citation type="journal article" date="2017" name="Acta Aliment.">
        <title>Plant polysaccharide degrading enzyme system of Thermpbifida cellulosilytica TB100 revealed by de novo genome project data.</title>
        <authorList>
            <person name="Toth A."/>
            <person name="Baka E."/>
            <person name="Luzics S."/>
            <person name="Bata-Vidacs I."/>
            <person name="Nagy I."/>
            <person name="Balint B."/>
            <person name="Herceg R."/>
            <person name="Olasz F."/>
            <person name="Wilk T."/>
            <person name="Nagy T."/>
            <person name="Kriszt B."/>
            <person name="Nagy I."/>
            <person name="Kukolya J."/>
        </authorList>
    </citation>
    <scope>NUCLEOTIDE SEQUENCE [LARGE SCALE GENOMIC DNA]</scope>
    <source>
        <strain evidence="4">TB100</strain>
    </source>
</reference>
<feature type="domain" description="DUF2399" evidence="1">
    <location>
        <begin position="267"/>
        <end position="421"/>
    </location>
</feature>
<dbReference type="PATRIC" id="fig|665004.4.peg.1980"/>
<gene>
    <name evidence="3" type="ORF">AC529_16900</name>
</gene>
<protein>
    <recommendedName>
        <fullName evidence="5">TIGR02679 family protein</fullName>
    </recommendedName>
</protein>
<dbReference type="InterPro" id="IPR024465">
    <property type="entry name" value="DUF2399"/>
</dbReference>
<dbReference type="Pfam" id="PF09664">
    <property type="entry name" value="DUF2399"/>
    <property type="match status" value="1"/>
</dbReference>
<dbReference type="Pfam" id="PF11796">
    <property type="entry name" value="DUF3323"/>
    <property type="match status" value="1"/>
</dbReference>
<accession>A0A147KE89</accession>
<evidence type="ECO:0000259" key="1">
    <source>
        <dbReference type="Pfam" id="PF09664"/>
    </source>
</evidence>
<keyword evidence="4" id="KW-1185">Reference proteome</keyword>